<protein>
    <submittedName>
        <fullName evidence="1">RidA family protein</fullName>
    </submittedName>
</protein>
<dbReference type="Pfam" id="PF01042">
    <property type="entry name" value="Ribonuc_L-PSP"/>
    <property type="match status" value="1"/>
</dbReference>
<dbReference type="Gene3D" id="3.30.1330.40">
    <property type="entry name" value="RutC-like"/>
    <property type="match status" value="1"/>
</dbReference>
<dbReference type="SUPFAM" id="SSF55298">
    <property type="entry name" value="YjgF-like"/>
    <property type="match status" value="1"/>
</dbReference>
<evidence type="ECO:0000313" key="1">
    <source>
        <dbReference type="EMBL" id="QBD77837.1"/>
    </source>
</evidence>
<dbReference type="PANTHER" id="PTHR43857">
    <property type="entry name" value="BLR7761 PROTEIN"/>
    <property type="match status" value="1"/>
</dbReference>
<dbReference type="RefSeq" id="WP_129888890.1">
    <property type="nucleotide sequence ID" value="NZ_CP035758.1"/>
</dbReference>
<dbReference type="KEGG" id="kbs:EPA93_18295"/>
<keyword evidence="2" id="KW-1185">Reference proteome</keyword>
<dbReference type="Proteomes" id="UP000290365">
    <property type="component" value="Chromosome"/>
</dbReference>
<gene>
    <name evidence="1" type="ORF">EPA93_18295</name>
</gene>
<name>A0A4P6JQX1_KTERU</name>
<evidence type="ECO:0000313" key="2">
    <source>
        <dbReference type="Proteomes" id="UP000290365"/>
    </source>
</evidence>
<dbReference type="AlphaFoldDB" id="A0A4P6JQX1"/>
<proteinExistence type="predicted"/>
<dbReference type="CDD" id="cd00448">
    <property type="entry name" value="YjgF_YER057c_UK114_family"/>
    <property type="match status" value="1"/>
</dbReference>
<sequence length="136" mass="14751">MEKEIINPPALARPSGFNHGIRVSGGSLLFLAGQTANDAEGRVVAPGDLVGQFEQVLRNLRAVVEAAGGKMQDIVKINIFVSDRDAYQAHLKELGKVHRSFFGSYYPATALFEISRFYQDGILLEIEGMAVIGSEA</sequence>
<dbReference type="OrthoDB" id="9803101at2"/>
<dbReference type="PANTHER" id="PTHR43857:SF1">
    <property type="entry name" value="YJGH FAMILY PROTEIN"/>
    <property type="match status" value="1"/>
</dbReference>
<dbReference type="InterPro" id="IPR006175">
    <property type="entry name" value="YjgF/YER057c/UK114"/>
</dbReference>
<organism evidence="1 2">
    <name type="scientific">Ktedonosporobacter rubrisoli</name>
    <dbReference type="NCBI Taxonomy" id="2509675"/>
    <lineage>
        <taxon>Bacteria</taxon>
        <taxon>Bacillati</taxon>
        <taxon>Chloroflexota</taxon>
        <taxon>Ktedonobacteria</taxon>
        <taxon>Ktedonobacterales</taxon>
        <taxon>Ktedonosporobacteraceae</taxon>
        <taxon>Ktedonosporobacter</taxon>
    </lineage>
</organism>
<dbReference type="InterPro" id="IPR035959">
    <property type="entry name" value="RutC-like_sf"/>
</dbReference>
<dbReference type="EMBL" id="CP035758">
    <property type="protein sequence ID" value="QBD77837.1"/>
    <property type="molecule type" value="Genomic_DNA"/>
</dbReference>
<reference evidence="1 2" key="1">
    <citation type="submission" date="2019-01" db="EMBL/GenBank/DDBJ databases">
        <title>Ktedonosporobacter rubrisoli SCAWS-G2.</title>
        <authorList>
            <person name="Huang Y."/>
            <person name="Yan B."/>
        </authorList>
    </citation>
    <scope>NUCLEOTIDE SEQUENCE [LARGE SCALE GENOMIC DNA]</scope>
    <source>
        <strain evidence="1 2">SCAWS-G2</strain>
    </source>
</reference>
<accession>A0A4P6JQX1</accession>